<reference evidence="6 7" key="1">
    <citation type="submission" date="2019-06" db="EMBL/GenBank/DDBJ databases">
        <title>Quisquiliibacterium sp. nov., isolated from a maize field.</title>
        <authorList>
            <person name="Lin S.-Y."/>
            <person name="Tsai C.-F."/>
            <person name="Young C.-C."/>
        </authorList>
    </citation>
    <scope>NUCLEOTIDE SEQUENCE [LARGE SCALE GENOMIC DNA]</scope>
    <source>
        <strain evidence="6 7">CC-CFT501</strain>
    </source>
</reference>
<dbReference type="AlphaFoldDB" id="A0A5C8P5X8"/>
<feature type="domain" description="Hemerythrin-like" evidence="5">
    <location>
        <begin position="81"/>
        <end position="219"/>
    </location>
</feature>
<proteinExistence type="predicted"/>
<evidence type="ECO:0000256" key="2">
    <source>
        <dbReference type="ARBA" id="ARBA00022490"/>
    </source>
</evidence>
<organism evidence="6 7">
    <name type="scientific">Zeimonas arvi</name>
    <dbReference type="NCBI Taxonomy" id="2498847"/>
    <lineage>
        <taxon>Bacteria</taxon>
        <taxon>Pseudomonadati</taxon>
        <taxon>Pseudomonadota</taxon>
        <taxon>Betaproteobacteria</taxon>
        <taxon>Burkholderiales</taxon>
        <taxon>Burkholderiaceae</taxon>
        <taxon>Zeimonas</taxon>
    </lineage>
</organism>
<comment type="caution">
    <text evidence="6">The sequence shown here is derived from an EMBL/GenBank/DDBJ whole genome shotgun (WGS) entry which is preliminary data.</text>
</comment>
<dbReference type="PANTHER" id="PTHR36438">
    <property type="entry name" value="IRON-SULFUR CLUSTER REPAIR PROTEIN YTFE"/>
    <property type="match status" value="1"/>
</dbReference>
<dbReference type="GO" id="GO:0005737">
    <property type="term" value="C:cytoplasm"/>
    <property type="evidence" value="ECO:0007669"/>
    <property type="project" value="UniProtKB-SubCell"/>
</dbReference>
<protein>
    <submittedName>
        <fullName evidence="6">Iron-sulfur cluster repair protein YtfE</fullName>
    </submittedName>
</protein>
<keyword evidence="3" id="KW-0479">Metal-binding</keyword>
<dbReference type="InterPro" id="IPR019903">
    <property type="entry name" value="RIC_family"/>
</dbReference>
<gene>
    <name evidence="6" type="primary">ytfE</name>
    <name evidence="6" type="ORF">FHP08_01350</name>
</gene>
<dbReference type="Gene3D" id="1.20.120.520">
    <property type="entry name" value="nmb1532 protein domain like"/>
    <property type="match status" value="1"/>
</dbReference>
<evidence type="ECO:0000256" key="4">
    <source>
        <dbReference type="ARBA" id="ARBA00023004"/>
    </source>
</evidence>
<accession>A0A5C8P5X8</accession>
<evidence type="ECO:0000313" key="7">
    <source>
        <dbReference type="Proteomes" id="UP000321548"/>
    </source>
</evidence>
<dbReference type="PANTHER" id="PTHR36438:SF1">
    <property type="entry name" value="IRON-SULFUR CLUSTER REPAIR PROTEIN YTFE"/>
    <property type="match status" value="1"/>
</dbReference>
<dbReference type="NCBIfam" id="NF008221">
    <property type="entry name" value="PRK10992.1"/>
    <property type="match status" value="1"/>
</dbReference>
<dbReference type="Pfam" id="PF04405">
    <property type="entry name" value="ScdA_N"/>
    <property type="match status" value="1"/>
</dbReference>
<evidence type="ECO:0000259" key="5">
    <source>
        <dbReference type="Pfam" id="PF01814"/>
    </source>
</evidence>
<keyword evidence="2" id="KW-0963">Cytoplasm</keyword>
<dbReference type="NCBIfam" id="TIGR03652">
    <property type="entry name" value="FeS_repair_RIC"/>
    <property type="match status" value="1"/>
</dbReference>
<dbReference type="InterPro" id="IPR012312">
    <property type="entry name" value="Hemerythrin-like"/>
</dbReference>
<dbReference type="EMBL" id="VDUY01000001">
    <property type="protein sequence ID" value="TXL68960.1"/>
    <property type="molecule type" value="Genomic_DNA"/>
</dbReference>
<comment type="subcellular location">
    <subcellularLocation>
        <location evidence="1">Cytoplasm</location>
    </subcellularLocation>
</comment>
<evidence type="ECO:0000313" key="6">
    <source>
        <dbReference type="EMBL" id="TXL68960.1"/>
    </source>
</evidence>
<keyword evidence="4" id="KW-0408">Iron</keyword>
<sequence>MSTPASTLDQSLGSLARSIPGATALFDASGLDFCCAGNKTLRKAAAENGLDAEALAARLDAMRGGPAEGRDWRAAPAAELIDHIVERYHARHREQLPELIRLARRVEQVHGERPDCPAGLADHLEAMRQELESHMMKEEQILFPMLARGMRPQAAGPISVMRFEHEQHGDALEGLSALTNGIVTPSGACNTWRALYLGLATLRDDLVNHIHLENNILFDESAAAEVSHA</sequence>
<name>A0A5C8P5X8_9BURK</name>
<evidence type="ECO:0000256" key="1">
    <source>
        <dbReference type="ARBA" id="ARBA00004496"/>
    </source>
</evidence>
<dbReference type="Proteomes" id="UP000321548">
    <property type="component" value="Unassembled WGS sequence"/>
</dbReference>
<dbReference type="OrthoDB" id="9797132at2"/>
<dbReference type="Pfam" id="PF01814">
    <property type="entry name" value="Hemerythrin"/>
    <property type="match status" value="1"/>
</dbReference>
<dbReference type="GO" id="GO:0046872">
    <property type="term" value="F:metal ion binding"/>
    <property type="evidence" value="ECO:0007669"/>
    <property type="project" value="UniProtKB-KW"/>
</dbReference>
<evidence type="ECO:0000256" key="3">
    <source>
        <dbReference type="ARBA" id="ARBA00022723"/>
    </source>
</evidence>
<keyword evidence="7" id="KW-1185">Reference proteome</keyword>
<dbReference type="CDD" id="cd12108">
    <property type="entry name" value="Hr-like"/>
    <property type="match status" value="1"/>
</dbReference>